<proteinExistence type="predicted"/>
<accession>A0A318SKF4</accession>
<reference evidence="1 2" key="1">
    <citation type="submission" date="2018-06" db="EMBL/GenBank/DDBJ databases">
        <title>Genomic Encyclopedia of Type Strains, Phase III (KMG-III): the genomes of soil and plant-associated and newly described type strains.</title>
        <authorList>
            <person name="Whitman W."/>
        </authorList>
    </citation>
    <scope>NUCLEOTIDE SEQUENCE [LARGE SCALE GENOMIC DNA]</scope>
    <source>
        <strain evidence="1 2">CECT 7646</strain>
    </source>
</reference>
<protein>
    <submittedName>
        <fullName evidence="1">Uncharacterized protein</fullName>
    </submittedName>
</protein>
<keyword evidence="2" id="KW-1185">Reference proteome</keyword>
<name>A0A318SKF4_9BURK</name>
<dbReference type="AlphaFoldDB" id="A0A318SKF4"/>
<dbReference type="EMBL" id="QJTC01000004">
    <property type="protein sequence ID" value="PYE78901.1"/>
    <property type="molecule type" value="Genomic_DNA"/>
</dbReference>
<evidence type="ECO:0000313" key="2">
    <source>
        <dbReference type="Proteomes" id="UP000247540"/>
    </source>
</evidence>
<comment type="caution">
    <text evidence="1">The sequence shown here is derived from an EMBL/GenBank/DDBJ whole genome shotgun (WGS) entry which is preliminary data.</text>
</comment>
<gene>
    <name evidence="1" type="ORF">DFQ15_10494</name>
</gene>
<evidence type="ECO:0000313" key="1">
    <source>
        <dbReference type="EMBL" id="PYE78901.1"/>
    </source>
</evidence>
<sequence length="104" mass="11160">MALGDCIDKAGRSLSPQCQLASWSLNVELPQKRPVPDVHCYRTPDATPPTLERVMHFDVFAWAPQAGDRKARAAAKSCGLGKGRNAASACLRDPPFGKAGERLG</sequence>
<organism evidence="1 2">
    <name type="scientific">Xylophilus ampelinus</name>
    <dbReference type="NCBI Taxonomy" id="54067"/>
    <lineage>
        <taxon>Bacteria</taxon>
        <taxon>Pseudomonadati</taxon>
        <taxon>Pseudomonadota</taxon>
        <taxon>Betaproteobacteria</taxon>
        <taxon>Burkholderiales</taxon>
        <taxon>Xylophilus</taxon>
    </lineage>
</organism>
<dbReference type="Proteomes" id="UP000247540">
    <property type="component" value="Unassembled WGS sequence"/>
</dbReference>